<protein>
    <submittedName>
        <fullName evidence="1">Uncharacterized protein</fullName>
    </submittedName>
</protein>
<organism evidence="1 2">
    <name type="scientific">Taxus chinensis</name>
    <name type="common">Chinese yew</name>
    <name type="synonym">Taxus wallichiana var. chinensis</name>
    <dbReference type="NCBI Taxonomy" id="29808"/>
    <lineage>
        <taxon>Eukaryota</taxon>
        <taxon>Viridiplantae</taxon>
        <taxon>Streptophyta</taxon>
        <taxon>Embryophyta</taxon>
        <taxon>Tracheophyta</taxon>
        <taxon>Spermatophyta</taxon>
        <taxon>Pinopsida</taxon>
        <taxon>Pinidae</taxon>
        <taxon>Conifers II</taxon>
        <taxon>Cupressales</taxon>
        <taxon>Taxaceae</taxon>
        <taxon>Taxus</taxon>
    </lineage>
</organism>
<keyword evidence="2" id="KW-1185">Reference proteome</keyword>
<dbReference type="EMBL" id="JAHRHJ020000010">
    <property type="protein sequence ID" value="KAH9299542.1"/>
    <property type="molecule type" value="Genomic_DNA"/>
</dbReference>
<comment type="caution">
    <text evidence="1">The sequence shown here is derived from an EMBL/GenBank/DDBJ whole genome shotgun (WGS) entry which is preliminary data.</text>
</comment>
<evidence type="ECO:0000313" key="1">
    <source>
        <dbReference type="EMBL" id="KAH9299542.1"/>
    </source>
</evidence>
<feature type="non-terminal residue" evidence="1">
    <location>
        <position position="1"/>
    </location>
</feature>
<accession>A0AA38CKZ3</accession>
<evidence type="ECO:0000313" key="2">
    <source>
        <dbReference type="Proteomes" id="UP000824469"/>
    </source>
</evidence>
<gene>
    <name evidence="1" type="ORF">KI387_031224</name>
</gene>
<sequence>MGRFDQIMKILKEYGKSLGAQLIVAKGGQLKYFKSFRVANREIGELVTTNHVMRYFNNMLSRRGLGIKDGWRHQKVCQLHTIYLWKELRIIRWG</sequence>
<dbReference type="Proteomes" id="UP000824469">
    <property type="component" value="Unassembled WGS sequence"/>
</dbReference>
<dbReference type="AlphaFoldDB" id="A0AA38CKZ3"/>
<proteinExistence type="predicted"/>
<reference evidence="1 2" key="1">
    <citation type="journal article" date="2021" name="Nat. Plants">
        <title>The Taxus genome provides insights into paclitaxel biosynthesis.</title>
        <authorList>
            <person name="Xiong X."/>
            <person name="Gou J."/>
            <person name="Liao Q."/>
            <person name="Li Y."/>
            <person name="Zhou Q."/>
            <person name="Bi G."/>
            <person name="Li C."/>
            <person name="Du R."/>
            <person name="Wang X."/>
            <person name="Sun T."/>
            <person name="Guo L."/>
            <person name="Liang H."/>
            <person name="Lu P."/>
            <person name="Wu Y."/>
            <person name="Zhang Z."/>
            <person name="Ro D.K."/>
            <person name="Shang Y."/>
            <person name="Huang S."/>
            <person name="Yan J."/>
        </authorList>
    </citation>
    <scope>NUCLEOTIDE SEQUENCE [LARGE SCALE GENOMIC DNA]</scope>
    <source>
        <strain evidence="1">Ta-2019</strain>
    </source>
</reference>
<name>A0AA38CKZ3_TAXCH</name>